<feature type="transmembrane region" description="Helical" evidence="5">
    <location>
        <begin position="21"/>
        <end position="41"/>
    </location>
</feature>
<comment type="subcellular location">
    <subcellularLocation>
        <location evidence="1">Membrane</location>
        <topology evidence="1">Multi-pass membrane protein</topology>
    </subcellularLocation>
</comment>
<comment type="caution">
    <text evidence="7">The sequence shown here is derived from an EMBL/GenBank/DDBJ whole genome shotgun (WGS) entry which is preliminary data.</text>
</comment>
<dbReference type="InterPro" id="IPR005829">
    <property type="entry name" value="Sugar_transporter_CS"/>
</dbReference>
<evidence type="ECO:0000256" key="1">
    <source>
        <dbReference type="ARBA" id="ARBA00004141"/>
    </source>
</evidence>
<evidence type="ECO:0000313" key="8">
    <source>
        <dbReference type="Proteomes" id="UP000639338"/>
    </source>
</evidence>
<dbReference type="OrthoDB" id="2261376at2759"/>
<proteinExistence type="predicted"/>
<dbReference type="SUPFAM" id="SSF103473">
    <property type="entry name" value="MFS general substrate transporter"/>
    <property type="match status" value="1"/>
</dbReference>
<evidence type="ECO:0000259" key="6">
    <source>
        <dbReference type="PROSITE" id="PS50850"/>
    </source>
</evidence>
<dbReference type="InterPro" id="IPR005828">
    <property type="entry name" value="MFS_sugar_transport-like"/>
</dbReference>
<feature type="transmembrane region" description="Helical" evidence="5">
    <location>
        <begin position="439"/>
        <end position="462"/>
    </location>
</feature>
<feature type="transmembrane region" description="Helical" evidence="5">
    <location>
        <begin position="325"/>
        <end position="344"/>
    </location>
</feature>
<feature type="transmembrane region" description="Helical" evidence="5">
    <location>
        <begin position="177"/>
        <end position="200"/>
    </location>
</feature>
<feature type="transmembrane region" description="Helical" evidence="5">
    <location>
        <begin position="296"/>
        <end position="313"/>
    </location>
</feature>
<keyword evidence="8" id="KW-1185">Reference proteome</keyword>
<keyword evidence="4 5" id="KW-0472">Membrane</keyword>
<dbReference type="PANTHER" id="PTHR24064">
    <property type="entry name" value="SOLUTE CARRIER FAMILY 22 MEMBER"/>
    <property type="match status" value="1"/>
</dbReference>
<feature type="transmembrane region" description="Helical" evidence="5">
    <location>
        <begin position="144"/>
        <end position="165"/>
    </location>
</feature>
<evidence type="ECO:0000256" key="5">
    <source>
        <dbReference type="SAM" id="Phobius"/>
    </source>
</evidence>
<feature type="transmembrane region" description="Helical" evidence="5">
    <location>
        <begin position="89"/>
        <end position="112"/>
    </location>
</feature>
<dbReference type="PROSITE" id="PS50850">
    <property type="entry name" value="MFS"/>
    <property type="match status" value="1"/>
</dbReference>
<keyword evidence="2 5" id="KW-0812">Transmembrane</keyword>
<evidence type="ECO:0000256" key="2">
    <source>
        <dbReference type="ARBA" id="ARBA00022692"/>
    </source>
</evidence>
<evidence type="ECO:0000313" key="7">
    <source>
        <dbReference type="EMBL" id="KAF7993231.1"/>
    </source>
</evidence>
<dbReference type="GO" id="GO:0016020">
    <property type="term" value="C:membrane"/>
    <property type="evidence" value="ECO:0007669"/>
    <property type="project" value="UniProtKB-SubCell"/>
</dbReference>
<reference evidence="7 8" key="1">
    <citation type="submission" date="2020-08" db="EMBL/GenBank/DDBJ databases">
        <title>Aphidius gifuensis genome sequencing and assembly.</title>
        <authorList>
            <person name="Du Z."/>
        </authorList>
    </citation>
    <scope>NUCLEOTIDE SEQUENCE [LARGE SCALE GENOMIC DNA]</scope>
    <source>
        <strain evidence="7">YNYX2018</strain>
        <tissue evidence="7">Adults</tissue>
    </source>
</reference>
<dbReference type="Proteomes" id="UP000639338">
    <property type="component" value="Unassembled WGS sequence"/>
</dbReference>
<evidence type="ECO:0000256" key="4">
    <source>
        <dbReference type="ARBA" id="ARBA00023136"/>
    </source>
</evidence>
<evidence type="ECO:0000256" key="3">
    <source>
        <dbReference type="ARBA" id="ARBA00022989"/>
    </source>
</evidence>
<dbReference type="CDD" id="cd17317">
    <property type="entry name" value="MFS_SLC22"/>
    <property type="match status" value="1"/>
</dbReference>
<dbReference type="EMBL" id="JACMRX010000003">
    <property type="protein sequence ID" value="KAF7993231.1"/>
    <property type="molecule type" value="Genomic_DNA"/>
</dbReference>
<dbReference type="InterPro" id="IPR036259">
    <property type="entry name" value="MFS_trans_sf"/>
</dbReference>
<dbReference type="InterPro" id="IPR020846">
    <property type="entry name" value="MFS_dom"/>
</dbReference>
<gene>
    <name evidence="7" type="ORF">HCN44_006291</name>
</gene>
<feature type="transmembrane region" description="Helical" evidence="5">
    <location>
        <begin position="382"/>
        <end position="402"/>
    </location>
</feature>
<dbReference type="PROSITE" id="PS00216">
    <property type="entry name" value="SUGAR_TRANSPORT_1"/>
    <property type="match status" value="1"/>
</dbReference>
<protein>
    <recommendedName>
        <fullName evidence="6">Major facilitator superfamily (MFS) profile domain-containing protein</fullName>
    </recommendedName>
</protein>
<dbReference type="AlphaFoldDB" id="A0A834XW88"/>
<feature type="transmembrane region" description="Helical" evidence="5">
    <location>
        <begin position="356"/>
        <end position="376"/>
    </location>
</feature>
<dbReference type="GO" id="GO:0022857">
    <property type="term" value="F:transmembrane transporter activity"/>
    <property type="evidence" value="ECO:0007669"/>
    <property type="project" value="InterPro"/>
</dbReference>
<feature type="domain" description="Major facilitator superfamily (MFS) profile" evidence="6">
    <location>
        <begin position="38"/>
        <end position="467"/>
    </location>
</feature>
<feature type="transmembrane region" description="Helical" evidence="5">
    <location>
        <begin position="119"/>
        <end position="138"/>
    </location>
</feature>
<organism evidence="7 8">
    <name type="scientific">Aphidius gifuensis</name>
    <name type="common">Parasitoid wasp</name>
    <dbReference type="NCBI Taxonomy" id="684658"/>
    <lineage>
        <taxon>Eukaryota</taxon>
        <taxon>Metazoa</taxon>
        <taxon>Ecdysozoa</taxon>
        <taxon>Arthropoda</taxon>
        <taxon>Hexapoda</taxon>
        <taxon>Insecta</taxon>
        <taxon>Pterygota</taxon>
        <taxon>Neoptera</taxon>
        <taxon>Endopterygota</taxon>
        <taxon>Hymenoptera</taxon>
        <taxon>Apocrita</taxon>
        <taxon>Ichneumonoidea</taxon>
        <taxon>Braconidae</taxon>
        <taxon>Aphidiinae</taxon>
        <taxon>Aphidius</taxon>
    </lineage>
</organism>
<name>A0A834XW88_APHGI</name>
<dbReference type="Gene3D" id="1.20.1250.20">
    <property type="entry name" value="MFS general substrate transporter like domains"/>
    <property type="match status" value="1"/>
</dbReference>
<keyword evidence="3 5" id="KW-1133">Transmembrane helix</keyword>
<sequence>MTLDDVIIRIGEFGKYQKKTYVLLCLPVIFCAFHKLSTGFINYEPTTLKCLDETFIPREKISPCKNISYGTDQITTVTEWNLVFDRKPMVALSDSIFMGGVMVGSMIFGGLSDTIGRKLVFTISLIIQLVGGILVAISPNYWSFVLARAIVGTSISGIYLTAYVIATEMVGPSKRRIAGVCVQLFWTIGYVGVAGLAALFPDWRNLQYAITLPSIFFLLYWWLIPESARWLITKGRDEEAKDILQSASIENERELSRDTIQQLLDYNTEKVDKNENTGGTTIIHYLIKYPNIRNKTLFLCLIWIVASGTYYGLSWGASKLNGNPYVIHAISGAIEAPVYLFLILTLDRWGRKKTLLGSMILTGIALNSSALLTNYGFTNGSIAMYMIGKMAITSAYGVAYLFTTEQYPTTVRNMGLGACSTAARIGPILATHIHNLESLVVWLPFVTLGAAAFTSGALVMLLPETLNKKLPETMKDGENFTE</sequence>
<accession>A0A834XW88</accession>
<feature type="transmembrane region" description="Helical" evidence="5">
    <location>
        <begin position="206"/>
        <end position="224"/>
    </location>
</feature>
<dbReference type="Pfam" id="PF00083">
    <property type="entry name" value="Sugar_tr"/>
    <property type="match status" value="1"/>
</dbReference>